<dbReference type="EMBL" id="SOPW01000005">
    <property type="protein sequence ID" value="TFB22871.1"/>
    <property type="molecule type" value="Genomic_DNA"/>
</dbReference>
<sequence>MVSNAFQHIYGYFRHELTLQEKEYFSTMIDQYRNKAVSISLLISQLKQWAEAYNKEYIKQQKILSLTS</sequence>
<comment type="caution">
    <text evidence="2">The sequence shown here is derived from an EMBL/GenBank/DDBJ whole genome shotgun (WGS) entry which is preliminary data.</text>
</comment>
<dbReference type="InterPro" id="IPR013560">
    <property type="entry name" value="DUF1722"/>
</dbReference>
<feature type="domain" description="DUF1722" evidence="1">
    <location>
        <begin position="3"/>
        <end position="65"/>
    </location>
</feature>
<protein>
    <submittedName>
        <fullName evidence="2">DUF1722 domain-containing protein</fullName>
    </submittedName>
</protein>
<accession>A0A4Y8INF6</accession>
<organism evidence="2 3">
    <name type="scientific">Filobacillus milosensis</name>
    <dbReference type="NCBI Taxonomy" id="94137"/>
    <lineage>
        <taxon>Bacteria</taxon>
        <taxon>Bacillati</taxon>
        <taxon>Bacillota</taxon>
        <taxon>Bacilli</taxon>
        <taxon>Bacillales</taxon>
        <taxon>Bacillaceae</taxon>
        <taxon>Filobacillus</taxon>
    </lineage>
</organism>
<proteinExistence type="predicted"/>
<evidence type="ECO:0000259" key="1">
    <source>
        <dbReference type="Pfam" id="PF08349"/>
    </source>
</evidence>
<name>A0A4Y8INF6_9BACI</name>
<evidence type="ECO:0000313" key="2">
    <source>
        <dbReference type="EMBL" id="TFB22871.1"/>
    </source>
</evidence>
<evidence type="ECO:0000313" key="3">
    <source>
        <dbReference type="Proteomes" id="UP000297975"/>
    </source>
</evidence>
<keyword evidence="3" id="KW-1185">Reference proteome</keyword>
<dbReference type="Pfam" id="PF08349">
    <property type="entry name" value="DUF1722"/>
    <property type="match status" value="1"/>
</dbReference>
<dbReference type="AlphaFoldDB" id="A0A4Y8INF6"/>
<dbReference type="Proteomes" id="UP000297975">
    <property type="component" value="Unassembled WGS sequence"/>
</dbReference>
<gene>
    <name evidence="2" type="ORF">E3U55_06430</name>
</gene>
<reference evidence="2 3" key="1">
    <citation type="submission" date="2019-03" db="EMBL/GenBank/DDBJ databases">
        <authorList>
            <person name="He R.-H."/>
        </authorList>
    </citation>
    <scope>NUCLEOTIDE SEQUENCE [LARGE SCALE GENOMIC DNA]</scope>
    <source>
        <strain evidence="3">SH 714</strain>
    </source>
</reference>